<sequence length="422" mass="47584">MLDQSSGLRFDVYERVHLPEHVAAIEELEEIELTPHIQVEQHGEQVLLRGNLLLSGVYSSQAERQVPQALEHWIPVEITLPLNRVHRLEDIAVEIDNFDVDLLSSRTLNITGVLSLKGLQAEPAQAPAAWQEEAITVVHRIDRNRQHADEEEPQQVEQPQQALQQEREPMAQPEDAEQPGESVFSQPTASEPAPIPQTVTWSSFIGQDEREQEVNEPKPVERAESQAKSEKESPQPAVSSSKTPEAVQEQAESKQPAAEIEQPKLEPESKLDTVLEPLSAPQPEPEPPEQAKKEMKIAFSGKQPEPEHPKSGVGIMTLLHSNRREQEARYVARQQELQAEEKEAAASRPAPGDEVEWKKLFLSKQSEHTEFRKLRLCIVQREETLESIASRYAINPREIVLYNRLSDQTVSEGQVLYIPKSG</sequence>
<evidence type="ECO:0000313" key="4">
    <source>
        <dbReference type="Proteomes" id="UP000644756"/>
    </source>
</evidence>
<evidence type="ECO:0000256" key="1">
    <source>
        <dbReference type="SAM" id="MobiDB-lite"/>
    </source>
</evidence>
<dbReference type="Pfam" id="PF01476">
    <property type="entry name" value="LysM"/>
    <property type="match status" value="1"/>
</dbReference>
<dbReference type="InterPro" id="IPR018392">
    <property type="entry name" value="LysM"/>
</dbReference>
<dbReference type="EMBL" id="BMGR01000016">
    <property type="protein sequence ID" value="GGG20468.1"/>
    <property type="molecule type" value="Genomic_DNA"/>
</dbReference>
<dbReference type="CDD" id="cd00118">
    <property type="entry name" value="LysM"/>
    <property type="match status" value="1"/>
</dbReference>
<evidence type="ECO:0000313" key="3">
    <source>
        <dbReference type="EMBL" id="GGG20468.1"/>
    </source>
</evidence>
<dbReference type="PROSITE" id="PS51782">
    <property type="entry name" value="LYSM"/>
    <property type="match status" value="1"/>
</dbReference>
<dbReference type="Pfam" id="PF20918">
    <property type="entry name" value="SPOCS_spoVID-N"/>
    <property type="match status" value="2"/>
</dbReference>
<feature type="compositionally biased region" description="Basic and acidic residues" evidence="1">
    <location>
        <begin position="261"/>
        <end position="273"/>
    </location>
</feature>
<dbReference type="Gene3D" id="3.10.350.10">
    <property type="entry name" value="LysM domain"/>
    <property type="match status" value="1"/>
</dbReference>
<gene>
    <name evidence="3" type="ORF">GCM10010916_41500</name>
</gene>
<accession>A0A917LG70</accession>
<name>A0A917LG70_9BACL</name>
<feature type="compositionally biased region" description="Low complexity" evidence="1">
    <location>
        <begin position="155"/>
        <end position="164"/>
    </location>
</feature>
<keyword evidence="4" id="KW-1185">Reference proteome</keyword>
<dbReference type="SUPFAM" id="SSF54106">
    <property type="entry name" value="LysM domain"/>
    <property type="match status" value="1"/>
</dbReference>
<dbReference type="SMART" id="SM00257">
    <property type="entry name" value="LysM"/>
    <property type="match status" value="1"/>
</dbReference>
<dbReference type="InterPro" id="IPR048862">
    <property type="entry name" value="SPOCS_spoVID_N"/>
</dbReference>
<feature type="region of interest" description="Disordered" evidence="1">
    <location>
        <begin position="146"/>
        <end position="313"/>
    </location>
</feature>
<organism evidence="3 4">
    <name type="scientific">Paenibacillus abyssi</name>
    <dbReference type="NCBI Taxonomy" id="1340531"/>
    <lineage>
        <taxon>Bacteria</taxon>
        <taxon>Bacillati</taxon>
        <taxon>Bacillota</taxon>
        <taxon>Bacilli</taxon>
        <taxon>Bacillales</taxon>
        <taxon>Paenibacillaceae</taxon>
        <taxon>Paenibacillus</taxon>
    </lineage>
</organism>
<dbReference type="AlphaFoldDB" id="A0A917LG70"/>
<dbReference type="InterPro" id="IPR036779">
    <property type="entry name" value="LysM_dom_sf"/>
</dbReference>
<feature type="domain" description="LysM" evidence="2">
    <location>
        <begin position="375"/>
        <end position="418"/>
    </location>
</feature>
<feature type="compositionally biased region" description="Basic and acidic residues" evidence="1">
    <location>
        <begin position="207"/>
        <end position="233"/>
    </location>
</feature>
<protein>
    <recommendedName>
        <fullName evidence="2">LysM domain-containing protein</fullName>
    </recommendedName>
</protein>
<dbReference type="RefSeq" id="WP_188532991.1">
    <property type="nucleotide sequence ID" value="NZ_BMGR01000016.1"/>
</dbReference>
<comment type="caution">
    <text evidence="3">The sequence shown here is derived from an EMBL/GenBank/DDBJ whole genome shotgun (WGS) entry which is preliminary data.</text>
</comment>
<reference evidence="3" key="2">
    <citation type="submission" date="2020-09" db="EMBL/GenBank/DDBJ databases">
        <authorList>
            <person name="Sun Q."/>
            <person name="Zhou Y."/>
        </authorList>
    </citation>
    <scope>NUCLEOTIDE SEQUENCE</scope>
    <source>
        <strain evidence="3">CGMCC 1.12987</strain>
    </source>
</reference>
<evidence type="ECO:0000259" key="2">
    <source>
        <dbReference type="PROSITE" id="PS51782"/>
    </source>
</evidence>
<dbReference type="Proteomes" id="UP000644756">
    <property type="component" value="Unassembled WGS sequence"/>
</dbReference>
<reference evidence="3" key="1">
    <citation type="journal article" date="2014" name="Int. J. Syst. Evol. Microbiol.">
        <title>Complete genome sequence of Corynebacterium casei LMG S-19264T (=DSM 44701T), isolated from a smear-ripened cheese.</title>
        <authorList>
            <consortium name="US DOE Joint Genome Institute (JGI-PGF)"/>
            <person name="Walter F."/>
            <person name="Albersmeier A."/>
            <person name="Kalinowski J."/>
            <person name="Ruckert C."/>
        </authorList>
    </citation>
    <scope>NUCLEOTIDE SEQUENCE</scope>
    <source>
        <strain evidence="3">CGMCC 1.12987</strain>
    </source>
</reference>
<proteinExistence type="predicted"/>